<evidence type="ECO:0000313" key="1">
    <source>
        <dbReference type="EMBL" id="GAH16399.1"/>
    </source>
</evidence>
<accession>X1EGY8</accession>
<gene>
    <name evidence="1" type="ORF">S01H4_62134</name>
</gene>
<dbReference type="AlphaFoldDB" id="X1EGY8"/>
<organism evidence="1">
    <name type="scientific">marine sediment metagenome</name>
    <dbReference type="NCBI Taxonomy" id="412755"/>
    <lineage>
        <taxon>unclassified sequences</taxon>
        <taxon>metagenomes</taxon>
        <taxon>ecological metagenomes</taxon>
    </lineage>
</organism>
<feature type="non-terminal residue" evidence="1">
    <location>
        <position position="32"/>
    </location>
</feature>
<sequence length="32" mass="3720">MEKVTLWKFDSQGVIQLFIPAENENKGGIQIW</sequence>
<reference evidence="1" key="1">
    <citation type="journal article" date="2014" name="Front. Microbiol.">
        <title>High frequency of phylogenetically diverse reductive dehalogenase-homologous genes in deep subseafloor sedimentary metagenomes.</title>
        <authorList>
            <person name="Kawai M."/>
            <person name="Futagami T."/>
            <person name="Toyoda A."/>
            <person name="Takaki Y."/>
            <person name="Nishi S."/>
            <person name="Hori S."/>
            <person name="Arai W."/>
            <person name="Tsubouchi T."/>
            <person name="Morono Y."/>
            <person name="Uchiyama I."/>
            <person name="Ito T."/>
            <person name="Fujiyama A."/>
            <person name="Inagaki F."/>
            <person name="Takami H."/>
        </authorList>
    </citation>
    <scope>NUCLEOTIDE SEQUENCE</scope>
    <source>
        <strain evidence="1">Expedition CK06-06</strain>
    </source>
</reference>
<dbReference type="EMBL" id="BART01037007">
    <property type="protein sequence ID" value="GAH16399.1"/>
    <property type="molecule type" value="Genomic_DNA"/>
</dbReference>
<proteinExistence type="predicted"/>
<comment type="caution">
    <text evidence="1">The sequence shown here is derived from an EMBL/GenBank/DDBJ whole genome shotgun (WGS) entry which is preliminary data.</text>
</comment>
<protein>
    <submittedName>
        <fullName evidence="1">Uncharacterized protein</fullName>
    </submittedName>
</protein>
<name>X1EGY8_9ZZZZ</name>